<evidence type="ECO:0000313" key="4">
    <source>
        <dbReference type="Proteomes" id="UP001482231"/>
    </source>
</evidence>
<dbReference type="SUPFAM" id="SSF53474">
    <property type="entry name" value="alpha/beta-Hydrolases"/>
    <property type="match status" value="1"/>
</dbReference>
<comment type="similarity">
    <text evidence="1">Belongs to the AB hydrolase superfamily. AB hydrolase 4 family.</text>
</comment>
<dbReference type="InterPro" id="IPR029058">
    <property type="entry name" value="AB_hydrolase_fold"/>
</dbReference>
<dbReference type="PIRSF" id="PIRSF005211">
    <property type="entry name" value="Ab_hydro_YheT"/>
    <property type="match status" value="1"/>
</dbReference>
<dbReference type="RefSeq" id="WP_347306768.1">
    <property type="nucleotide sequence ID" value="NZ_JBAJEX010000001.1"/>
</dbReference>
<dbReference type="EMBL" id="JBAJEX010000001">
    <property type="protein sequence ID" value="MEO1766069.1"/>
    <property type="molecule type" value="Genomic_DNA"/>
</dbReference>
<organism evidence="3 4">
    <name type="scientific">Thiobacter aerophilum</name>
    <dbReference type="NCBI Taxonomy" id="3121275"/>
    <lineage>
        <taxon>Bacteria</taxon>
        <taxon>Pseudomonadati</taxon>
        <taxon>Pseudomonadota</taxon>
        <taxon>Betaproteobacteria</taxon>
        <taxon>Burkholderiales</taxon>
        <taxon>Thiobacteraceae</taxon>
        <taxon>Thiobacter</taxon>
    </lineage>
</organism>
<name>A0ABV0EBZ8_9BURK</name>
<dbReference type="Gene3D" id="3.40.50.1820">
    <property type="entry name" value="alpha/beta hydrolase"/>
    <property type="match status" value="1"/>
</dbReference>
<evidence type="ECO:0000259" key="2">
    <source>
        <dbReference type="Pfam" id="PF00561"/>
    </source>
</evidence>
<evidence type="ECO:0000256" key="1">
    <source>
        <dbReference type="ARBA" id="ARBA00010884"/>
    </source>
</evidence>
<dbReference type="InterPro" id="IPR012020">
    <property type="entry name" value="ABHD4"/>
</dbReference>
<feature type="domain" description="AB hydrolase-1" evidence="2">
    <location>
        <begin position="62"/>
        <end position="303"/>
    </location>
</feature>
<sequence length="346" mass="38066">MPGHLQPSTYRAPRWLPGGHAQTLYAALWARVPHIPYRRERWILPDGDFLDLDWVDGSPGAPLVVLFHGLEGNSRGHYARALMQAVRRRGWRGVVPHFRGCSGEPNRLARAYHSGDSAEIDLILRRFRAEFPGRALFAVGVSLGGNALLKWLGQWGAECLSILHAAAAVSAPMDLVAAGRALDRGFNRHTYVRHFLSTLRPKALEKIARHRLPVSPQAIRAAATLYRFDDLFTAPLHGFRDAMDYWRRASSKPWLNSISVPTLILNAQNDPFLPASALPTPEQVSAAVTLEFPAAGGHAGFVAGPFPGNLDWLPQRLIDYFAAHLAQPTLAPLPPNRHNAPASCAV</sequence>
<reference evidence="3 4" key="1">
    <citation type="submission" date="2024-02" db="EMBL/GenBank/DDBJ databases">
        <title>New thermophilic sulfur-oxidizing bacteria from a hot springs of the Uzon caldera (Kamchatka, Russia).</title>
        <authorList>
            <person name="Dukat A.M."/>
            <person name="Elcheninov A.G."/>
            <person name="Frolov E.N."/>
        </authorList>
    </citation>
    <scope>NUCLEOTIDE SEQUENCE [LARGE SCALE GENOMIC DNA]</scope>
    <source>
        <strain evidence="3 4">AK1</strain>
    </source>
</reference>
<accession>A0ABV0EBZ8</accession>
<dbReference type="NCBIfam" id="NF008218">
    <property type="entry name" value="PRK10985.1"/>
    <property type="match status" value="1"/>
</dbReference>
<dbReference type="GO" id="GO:0016787">
    <property type="term" value="F:hydrolase activity"/>
    <property type="evidence" value="ECO:0007669"/>
    <property type="project" value="UniProtKB-KW"/>
</dbReference>
<dbReference type="InterPro" id="IPR000073">
    <property type="entry name" value="AB_hydrolase_1"/>
</dbReference>
<keyword evidence="3" id="KW-0378">Hydrolase</keyword>
<comment type="caution">
    <text evidence="3">The sequence shown here is derived from an EMBL/GenBank/DDBJ whole genome shotgun (WGS) entry which is preliminary data.</text>
</comment>
<proteinExistence type="inferred from homology"/>
<protein>
    <submittedName>
        <fullName evidence="3">Hydrolase</fullName>
    </submittedName>
</protein>
<dbReference type="Proteomes" id="UP001482231">
    <property type="component" value="Unassembled WGS sequence"/>
</dbReference>
<dbReference type="Pfam" id="PF00561">
    <property type="entry name" value="Abhydrolase_1"/>
    <property type="match status" value="1"/>
</dbReference>
<gene>
    <name evidence="3" type="ORF">V6E02_02425</name>
</gene>
<dbReference type="PANTHER" id="PTHR10794">
    <property type="entry name" value="ABHYDROLASE DOMAIN-CONTAINING PROTEIN"/>
    <property type="match status" value="1"/>
</dbReference>
<dbReference type="InterPro" id="IPR050960">
    <property type="entry name" value="AB_hydrolase_4_sf"/>
</dbReference>
<keyword evidence="4" id="KW-1185">Reference proteome</keyword>
<evidence type="ECO:0000313" key="3">
    <source>
        <dbReference type="EMBL" id="MEO1766069.1"/>
    </source>
</evidence>
<dbReference type="PANTHER" id="PTHR10794:SF94">
    <property type="entry name" value="ESTERASE YHET-RELATED"/>
    <property type="match status" value="1"/>
</dbReference>